<keyword evidence="9" id="KW-1185">Reference proteome</keyword>
<name>A0ABQ6PSE0_9BACT</name>
<dbReference type="CDD" id="cd00082">
    <property type="entry name" value="HisKA"/>
    <property type="match status" value="1"/>
</dbReference>
<reference evidence="8 9" key="1">
    <citation type="submission" date="2023-08" db="EMBL/GenBank/DDBJ databases">
        <title>Draft genome sequence of Algoriphagus confluentis.</title>
        <authorList>
            <person name="Takatani N."/>
            <person name="Hosokawa M."/>
            <person name="Sawabe T."/>
        </authorList>
    </citation>
    <scope>NUCLEOTIDE SEQUENCE [LARGE SCALE GENOMIC DNA]</scope>
    <source>
        <strain evidence="8 9">NBRC 111222</strain>
    </source>
</reference>
<dbReference type="InterPro" id="IPR029016">
    <property type="entry name" value="GAF-like_dom_sf"/>
</dbReference>
<dbReference type="InterPro" id="IPR036890">
    <property type="entry name" value="HATPase_C_sf"/>
</dbReference>
<keyword evidence="3" id="KW-0597">Phosphoprotein</keyword>
<dbReference type="Gene3D" id="3.30.565.10">
    <property type="entry name" value="Histidine kinase-like ATPase, C-terminal domain"/>
    <property type="match status" value="1"/>
</dbReference>
<comment type="caution">
    <text evidence="8">The sequence shown here is derived from an EMBL/GenBank/DDBJ whole genome shotgun (WGS) entry which is preliminary data.</text>
</comment>
<dbReference type="InterPro" id="IPR050736">
    <property type="entry name" value="Sensor_HK_Regulatory"/>
</dbReference>
<dbReference type="InterPro" id="IPR004358">
    <property type="entry name" value="Sig_transdc_His_kin-like_C"/>
</dbReference>
<dbReference type="PANTHER" id="PTHR43711">
    <property type="entry name" value="TWO-COMPONENT HISTIDINE KINASE"/>
    <property type="match status" value="1"/>
</dbReference>
<dbReference type="SUPFAM" id="SSF55781">
    <property type="entry name" value="GAF domain-like"/>
    <property type="match status" value="1"/>
</dbReference>
<dbReference type="Pfam" id="PF02518">
    <property type="entry name" value="HATPase_c"/>
    <property type="match status" value="1"/>
</dbReference>
<gene>
    <name evidence="8" type="ORF">Aconfl_23050</name>
</gene>
<keyword evidence="5" id="KW-0418">Kinase</keyword>
<organism evidence="8 9">
    <name type="scientific">Algoriphagus confluentis</name>
    <dbReference type="NCBI Taxonomy" id="1697556"/>
    <lineage>
        <taxon>Bacteria</taxon>
        <taxon>Pseudomonadati</taxon>
        <taxon>Bacteroidota</taxon>
        <taxon>Cytophagia</taxon>
        <taxon>Cytophagales</taxon>
        <taxon>Cyclobacteriaceae</taxon>
        <taxon>Algoriphagus</taxon>
    </lineage>
</organism>
<evidence type="ECO:0000256" key="3">
    <source>
        <dbReference type="ARBA" id="ARBA00022553"/>
    </source>
</evidence>
<evidence type="ECO:0000256" key="6">
    <source>
        <dbReference type="ARBA" id="ARBA00023012"/>
    </source>
</evidence>
<evidence type="ECO:0000259" key="7">
    <source>
        <dbReference type="PROSITE" id="PS50109"/>
    </source>
</evidence>
<dbReference type="InterPro" id="IPR003661">
    <property type="entry name" value="HisK_dim/P_dom"/>
</dbReference>
<evidence type="ECO:0000313" key="9">
    <source>
        <dbReference type="Proteomes" id="UP001338309"/>
    </source>
</evidence>
<dbReference type="Pfam" id="PF00512">
    <property type="entry name" value="HisKA"/>
    <property type="match status" value="1"/>
</dbReference>
<evidence type="ECO:0000256" key="1">
    <source>
        <dbReference type="ARBA" id="ARBA00000085"/>
    </source>
</evidence>
<evidence type="ECO:0000313" key="8">
    <source>
        <dbReference type="EMBL" id="GMQ29662.1"/>
    </source>
</evidence>
<dbReference type="Proteomes" id="UP001338309">
    <property type="component" value="Unassembled WGS sequence"/>
</dbReference>
<keyword evidence="6" id="KW-0902">Two-component regulatory system</keyword>
<dbReference type="EC" id="2.7.13.3" evidence="2"/>
<feature type="domain" description="Histidine kinase" evidence="7">
    <location>
        <begin position="183"/>
        <end position="407"/>
    </location>
</feature>
<dbReference type="PROSITE" id="PS50109">
    <property type="entry name" value="HIS_KIN"/>
    <property type="match status" value="1"/>
</dbReference>
<accession>A0ABQ6PSE0</accession>
<protein>
    <recommendedName>
        <fullName evidence="2">histidine kinase</fullName>
        <ecNumber evidence="2">2.7.13.3</ecNumber>
    </recommendedName>
</protein>
<dbReference type="PANTHER" id="PTHR43711:SF1">
    <property type="entry name" value="HISTIDINE KINASE 1"/>
    <property type="match status" value="1"/>
</dbReference>
<dbReference type="SMART" id="SM00387">
    <property type="entry name" value="HATPase_c"/>
    <property type="match status" value="1"/>
</dbReference>
<dbReference type="Gene3D" id="3.30.450.40">
    <property type="match status" value="1"/>
</dbReference>
<proteinExistence type="predicted"/>
<dbReference type="InterPro" id="IPR005467">
    <property type="entry name" value="His_kinase_dom"/>
</dbReference>
<evidence type="ECO:0000256" key="4">
    <source>
        <dbReference type="ARBA" id="ARBA00022679"/>
    </source>
</evidence>
<dbReference type="InterPro" id="IPR003594">
    <property type="entry name" value="HATPase_dom"/>
</dbReference>
<keyword evidence="4" id="KW-0808">Transferase</keyword>
<dbReference type="InterPro" id="IPR036097">
    <property type="entry name" value="HisK_dim/P_sf"/>
</dbReference>
<sequence length="407" mass="45507">MGLEKLIPDNEMERLLALSELDLDFMDLNKNLSDLTKLAAKIAGTQVSLINLIDHFTQWSVSSFGLDITQMPREDTVCQYVIVDPNIQDFEVQDLAKDERFKDKFYVKEDPSLRYYYGVPLRVNERVSLGALCVMDTDFKELSPEKKEMLGIIAKEVVNRFKIYKAVDGLQKRVHESQQIKNRVAHDIRGPLGGIIGLAEIIQMQGDQNKLDEVLEFINLIQKSGKSLLELADEILSQDYGSPKTIQPRKPSDGEFTLNTLKDKLISMFDPQALIKNISLTVNVEAPNAEVPFPKNKILQILGNLISNSLKFTPKEGKVSVKLDYKIFENEQTLLLEVADTGTGMTSEKIEEILALQGKSTQGTMGESGYGFGLNLVQHLIQSLKGKVTIQSSPGGGTKFEVSIPFH</sequence>
<comment type="catalytic activity">
    <reaction evidence="1">
        <text>ATP + protein L-histidine = ADP + protein N-phospho-L-histidine.</text>
        <dbReference type="EC" id="2.7.13.3"/>
    </reaction>
</comment>
<evidence type="ECO:0000256" key="5">
    <source>
        <dbReference type="ARBA" id="ARBA00022777"/>
    </source>
</evidence>
<dbReference type="SUPFAM" id="SSF47384">
    <property type="entry name" value="Homodimeric domain of signal transducing histidine kinase"/>
    <property type="match status" value="1"/>
</dbReference>
<dbReference type="SUPFAM" id="SSF55874">
    <property type="entry name" value="ATPase domain of HSP90 chaperone/DNA topoisomerase II/histidine kinase"/>
    <property type="match status" value="1"/>
</dbReference>
<dbReference type="PRINTS" id="PR00344">
    <property type="entry name" value="BCTRLSENSOR"/>
</dbReference>
<evidence type="ECO:0000256" key="2">
    <source>
        <dbReference type="ARBA" id="ARBA00012438"/>
    </source>
</evidence>
<dbReference type="Gene3D" id="1.10.287.130">
    <property type="match status" value="1"/>
</dbReference>
<dbReference type="EMBL" id="BTPD01000007">
    <property type="protein sequence ID" value="GMQ29662.1"/>
    <property type="molecule type" value="Genomic_DNA"/>
</dbReference>